<dbReference type="STRING" id="717959.AL1_24150"/>
<dbReference type="HOGENOM" id="CLU_133781_3_0_10"/>
<keyword evidence="3" id="KW-1185">Reference proteome</keyword>
<dbReference type="PATRIC" id="fig|717959.3.peg.907"/>
<dbReference type="AlphaFoldDB" id="D4INY8"/>
<dbReference type="PANTHER" id="PTHR34585:SF22">
    <property type="entry name" value="HELIX-TURN-HELIX DOMAIN-CONTAINING PROTEIN"/>
    <property type="match status" value="1"/>
</dbReference>
<protein>
    <recommendedName>
        <fullName evidence="1">Helix-turn-helix domain-containing protein</fullName>
    </recommendedName>
</protein>
<dbReference type="PANTHER" id="PTHR34585">
    <property type="match status" value="1"/>
</dbReference>
<dbReference type="SUPFAM" id="SSF46955">
    <property type="entry name" value="Putative DNA-binding domain"/>
    <property type="match status" value="1"/>
</dbReference>
<gene>
    <name evidence="2" type="ORF">AL1_24150</name>
</gene>
<feature type="domain" description="Helix-turn-helix" evidence="1">
    <location>
        <begin position="43"/>
        <end position="93"/>
    </location>
</feature>
<accession>D4INY8</accession>
<name>D4INY8_9BACT</name>
<reference evidence="2 3" key="2">
    <citation type="submission" date="2010-03" db="EMBL/GenBank/DDBJ databases">
        <authorList>
            <person name="Pajon A."/>
        </authorList>
    </citation>
    <scope>NUCLEOTIDE SEQUENCE [LARGE SCALE GENOMIC DNA]</scope>
    <source>
        <strain evidence="2 3">WAL 8301</strain>
    </source>
</reference>
<dbReference type="EMBL" id="FP929032">
    <property type="protein sequence ID" value="CBK64650.1"/>
    <property type="molecule type" value="Genomic_DNA"/>
</dbReference>
<dbReference type="BioCyc" id="ASHA717959:AL1_RS11365-MONOMER"/>
<dbReference type="Proteomes" id="UP000008794">
    <property type="component" value="Chromosome"/>
</dbReference>
<dbReference type="KEGG" id="ash:AL1_24150"/>
<dbReference type="InterPro" id="IPR041657">
    <property type="entry name" value="HTH_17"/>
</dbReference>
<dbReference type="InterPro" id="IPR009061">
    <property type="entry name" value="DNA-bd_dom_put_sf"/>
</dbReference>
<evidence type="ECO:0000259" key="1">
    <source>
        <dbReference type="Pfam" id="PF12728"/>
    </source>
</evidence>
<proteinExistence type="predicted"/>
<reference evidence="2 3" key="1">
    <citation type="submission" date="2010-03" db="EMBL/GenBank/DDBJ databases">
        <title>The genome sequence of Alistipes shahii WAL 8301.</title>
        <authorList>
            <consortium name="metaHIT consortium -- http://www.metahit.eu/"/>
            <person name="Pajon A."/>
            <person name="Turner K."/>
            <person name="Parkhill J."/>
        </authorList>
    </citation>
    <scope>NUCLEOTIDE SEQUENCE [LARGE SCALE GENOMIC DNA]</scope>
    <source>
        <strain evidence="2 3">WAL 8301</strain>
    </source>
</reference>
<evidence type="ECO:0000313" key="2">
    <source>
        <dbReference type="EMBL" id="CBK64650.1"/>
    </source>
</evidence>
<dbReference type="Pfam" id="PF12728">
    <property type="entry name" value="HTH_17"/>
    <property type="match status" value="1"/>
</dbReference>
<organism evidence="2 3">
    <name type="scientific">Alistipes shahii WAL 8301</name>
    <dbReference type="NCBI Taxonomy" id="717959"/>
    <lineage>
        <taxon>Bacteria</taxon>
        <taxon>Pseudomonadati</taxon>
        <taxon>Bacteroidota</taxon>
        <taxon>Bacteroidia</taxon>
        <taxon>Bacteroidales</taxon>
        <taxon>Rikenellaceae</taxon>
        <taxon>Alistipes</taxon>
    </lineage>
</organism>
<sequence length="101" mass="11776">MALDYLTADTQEVKDARACIAEIERVLQTAERNYRPVICGERYMTGDEVCEYLHISPRTLQTLRDMRRIPFTSVGERLIIYPESGIHEVLKENLRLVKESF</sequence>
<evidence type="ECO:0000313" key="3">
    <source>
        <dbReference type="Proteomes" id="UP000008794"/>
    </source>
</evidence>
<dbReference type="OrthoDB" id="1002363at2"/>